<keyword evidence="6" id="KW-1278">Translocase</keyword>
<keyword evidence="5" id="KW-0067">ATP-binding</keyword>
<dbReference type="GO" id="GO:0016020">
    <property type="term" value="C:membrane"/>
    <property type="evidence" value="ECO:0007669"/>
    <property type="project" value="InterPro"/>
</dbReference>
<comment type="similarity">
    <text evidence="1">Belongs to the ABC transporter superfamily.</text>
</comment>
<dbReference type="InterPro" id="IPR003593">
    <property type="entry name" value="AAA+_ATPase"/>
</dbReference>
<organism evidence="9 11">
    <name type="scientific">Exiguobacterium indicum</name>
    <dbReference type="NCBI Taxonomy" id="296995"/>
    <lineage>
        <taxon>Bacteria</taxon>
        <taxon>Bacillati</taxon>
        <taxon>Bacillota</taxon>
        <taxon>Bacilli</taxon>
        <taxon>Bacillales</taxon>
        <taxon>Bacillales Family XII. Incertae Sedis</taxon>
        <taxon>Exiguobacterium</taxon>
    </lineage>
</organism>
<evidence type="ECO:0000313" key="9">
    <source>
        <dbReference type="EMBL" id="KSU49975.1"/>
    </source>
</evidence>
<reference evidence="9 11" key="1">
    <citation type="journal article" date="2015" name="Int. J. Syst. Evol. Microbiol.">
        <title>Exiguobacterium enclense sp. nov., isolated from sediment.</title>
        <authorList>
            <person name="Dastager S.G."/>
            <person name="Mawlankar R."/>
            <person name="Sonalkar V.V."/>
            <person name="Thorat M.N."/>
            <person name="Mual P."/>
            <person name="Verma A."/>
            <person name="Krishnamurthi S."/>
            <person name="Tang S.K."/>
            <person name="Li W.J."/>
        </authorList>
    </citation>
    <scope>NUCLEOTIDE SEQUENCE [LARGE SCALE GENOMIC DNA]</scope>
    <source>
        <strain evidence="9 11">NIO-1109</strain>
    </source>
</reference>
<evidence type="ECO:0000256" key="4">
    <source>
        <dbReference type="ARBA" id="ARBA00022741"/>
    </source>
</evidence>
<dbReference type="GeneID" id="90838373"/>
<dbReference type="InterPro" id="IPR017871">
    <property type="entry name" value="ABC_transporter-like_CS"/>
</dbReference>
<dbReference type="InterPro" id="IPR003439">
    <property type="entry name" value="ABC_transporter-like_ATP-bd"/>
</dbReference>
<dbReference type="InterPro" id="IPR050683">
    <property type="entry name" value="Bact_Polysacc_Export_ATP-bd"/>
</dbReference>
<dbReference type="FunFam" id="3.40.50.300:FF:003010">
    <property type="entry name" value="Teichoic acids export ATP-binding protein TagH"/>
    <property type="match status" value="1"/>
</dbReference>
<evidence type="ECO:0000313" key="12">
    <source>
        <dbReference type="Proteomes" id="UP000072605"/>
    </source>
</evidence>
<reference evidence="10 12" key="2">
    <citation type="journal article" date="2016" name="Front. Microbiol.">
        <title>Genomic Resource of Rice Seed Associated Bacteria.</title>
        <authorList>
            <person name="Midha S."/>
            <person name="Bansal K."/>
            <person name="Sharma S."/>
            <person name="Kumar N."/>
            <person name="Patil P.P."/>
            <person name="Chaudhry V."/>
            <person name="Patil P.B."/>
        </authorList>
    </citation>
    <scope>NUCLEOTIDE SEQUENCE [LARGE SCALE GENOMIC DNA]</scope>
    <source>
        <strain evidence="10 12">RSA11</strain>
    </source>
</reference>
<dbReference type="InterPro" id="IPR027417">
    <property type="entry name" value="P-loop_NTPase"/>
</dbReference>
<dbReference type="PROSITE" id="PS00211">
    <property type="entry name" value="ABC_TRANSPORTER_1"/>
    <property type="match status" value="1"/>
</dbReference>
<comment type="caution">
    <text evidence="9">The sequence shown here is derived from an EMBL/GenBank/DDBJ whole genome shotgun (WGS) entry which is preliminary data.</text>
</comment>
<evidence type="ECO:0000256" key="1">
    <source>
        <dbReference type="ARBA" id="ARBA00005417"/>
    </source>
</evidence>
<evidence type="ECO:0000259" key="8">
    <source>
        <dbReference type="PROSITE" id="PS50893"/>
    </source>
</evidence>
<dbReference type="Pfam" id="PF00005">
    <property type="entry name" value="ABC_tran"/>
    <property type="match status" value="1"/>
</dbReference>
<evidence type="ECO:0000256" key="7">
    <source>
        <dbReference type="ARBA" id="ARBA00023136"/>
    </source>
</evidence>
<name>A0A0V8GI63_9BACL</name>
<dbReference type="PANTHER" id="PTHR46743:SF2">
    <property type="entry name" value="TEICHOIC ACIDS EXPORT ATP-BINDING PROTEIN TAGH"/>
    <property type="match status" value="1"/>
</dbReference>
<dbReference type="Proteomes" id="UP000053797">
    <property type="component" value="Unassembled WGS sequence"/>
</dbReference>
<dbReference type="Proteomes" id="UP000072605">
    <property type="component" value="Unassembled WGS sequence"/>
</dbReference>
<dbReference type="EMBL" id="LNQL01000001">
    <property type="protein sequence ID" value="KSU49975.1"/>
    <property type="molecule type" value="Genomic_DNA"/>
</dbReference>
<dbReference type="SUPFAM" id="SSF52540">
    <property type="entry name" value="P-loop containing nucleoside triphosphate hydrolases"/>
    <property type="match status" value="1"/>
</dbReference>
<evidence type="ECO:0000313" key="10">
    <source>
        <dbReference type="EMBL" id="KTR25363.1"/>
    </source>
</evidence>
<dbReference type="CDD" id="cd03220">
    <property type="entry name" value="ABC_KpsT_Wzt"/>
    <property type="match status" value="1"/>
</dbReference>
<dbReference type="Gene3D" id="3.40.50.300">
    <property type="entry name" value="P-loop containing nucleotide triphosphate hydrolases"/>
    <property type="match status" value="1"/>
</dbReference>
<dbReference type="GO" id="GO:0016887">
    <property type="term" value="F:ATP hydrolysis activity"/>
    <property type="evidence" value="ECO:0007669"/>
    <property type="project" value="InterPro"/>
</dbReference>
<dbReference type="SMART" id="SM00382">
    <property type="entry name" value="AAA"/>
    <property type="match status" value="1"/>
</dbReference>
<feature type="domain" description="ABC transporter" evidence="8">
    <location>
        <begin position="25"/>
        <end position="243"/>
    </location>
</feature>
<accession>A0A0V8GI63</accession>
<dbReference type="PANTHER" id="PTHR46743">
    <property type="entry name" value="TEICHOIC ACIDS EXPORT ATP-BINDING PROTEIN TAGH"/>
    <property type="match status" value="1"/>
</dbReference>
<evidence type="ECO:0000256" key="3">
    <source>
        <dbReference type="ARBA" id="ARBA00022475"/>
    </source>
</evidence>
<evidence type="ECO:0000313" key="11">
    <source>
        <dbReference type="Proteomes" id="UP000053797"/>
    </source>
</evidence>
<dbReference type="AlphaFoldDB" id="A0A0V8GI63"/>
<dbReference type="InterPro" id="IPR015860">
    <property type="entry name" value="ABC_transpr_TagH-like"/>
</dbReference>
<dbReference type="GO" id="GO:0005524">
    <property type="term" value="F:ATP binding"/>
    <property type="evidence" value="ECO:0007669"/>
    <property type="project" value="UniProtKB-KW"/>
</dbReference>
<keyword evidence="2" id="KW-0813">Transport</keyword>
<keyword evidence="7" id="KW-0472">Membrane</keyword>
<sequence length="317" mass="35196">MSMIKLDHVTKRFDMVTTTKEKFKLLFKNQSKSVKTFTALRDISLEIGSGEVVGLVGINGSGKSTLSNLISGIIYANEGDVAINGEVAIIAVSQGLKNVLTGRENIRLKCLMLGMDDAEIERRMPGIIDFADIGDFIDQPIKKYSSGMKSRLGFAIAVNVDADILIVDEALSVGDQTFYNRCIDKMNEFKDEGKTIIFVSHSLSQIKSFCERVIWLEYGQVRLDGTTKDVLPEYKKFLAEYKKWSKEEQHQFRRDRLKAQAANARSGKQNTDSEENIKHPALILSALGILVLAAGSLMVVDETPSLANLSDAILNFF</sequence>
<gene>
    <name evidence="9" type="ORF">AS033_00990</name>
    <name evidence="10" type="ORF">RSA11_15615</name>
</gene>
<dbReference type="PROSITE" id="PS50893">
    <property type="entry name" value="ABC_TRANSPORTER_2"/>
    <property type="match status" value="1"/>
</dbReference>
<evidence type="ECO:0000256" key="6">
    <source>
        <dbReference type="ARBA" id="ARBA00022967"/>
    </source>
</evidence>
<keyword evidence="4" id="KW-0547">Nucleotide-binding</keyword>
<keyword evidence="3" id="KW-1003">Cell membrane</keyword>
<protein>
    <submittedName>
        <fullName evidence="9">Transposase</fullName>
    </submittedName>
</protein>
<evidence type="ECO:0000256" key="5">
    <source>
        <dbReference type="ARBA" id="ARBA00022840"/>
    </source>
</evidence>
<proteinExistence type="inferred from homology"/>
<dbReference type="EMBL" id="LDQV01000039">
    <property type="protein sequence ID" value="KTR25363.1"/>
    <property type="molecule type" value="Genomic_DNA"/>
</dbReference>
<dbReference type="RefSeq" id="WP_035396040.1">
    <property type="nucleotide sequence ID" value="NZ_FMYN01000001.1"/>
</dbReference>
<dbReference type="GO" id="GO:0140359">
    <property type="term" value="F:ABC-type transporter activity"/>
    <property type="evidence" value="ECO:0007669"/>
    <property type="project" value="InterPro"/>
</dbReference>
<evidence type="ECO:0000256" key="2">
    <source>
        <dbReference type="ARBA" id="ARBA00022448"/>
    </source>
</evidence>